<reference evidence="2" key="1">
    <citation type="submission" date="2021-03" db="EMBL/GenBank/DDBJ databases">
        <title>Draft genome sequence of rust myrtle Austropuccinia psidii MF-1, a brazilian biotype.</title>
        <authorList>
            <person name="Quecine M.C."/>
            <person name="Pachon D.M.R."/>
            <person name="Bonatelli M.L."/>
            <person name="Correr F.H."/>
            <person name="Franceschini L.M."/>
            <person name="Leite T.F."/>
            <person name="Margarido G.R.A."/>
            <person name="Almeida C.A."/>
            <person name="Ferrarezi J.A."/>
            <person name="Labate C.A."/>
        </authorList>
    </citation>
    <scope>NUCLEOTIDE SEQUENCE</scope>
    <source>
        <strain evidence="2">MF-1</strain>
    </source>
</reference>
<evidence type="ECO:0000256" key="1">
    <source>
        <dbReference type="SAM" id="MobiDB-lite"/>
    </source>
</evidence>
<keyword evidence="3" id="KW-1185">Reference proteome</keyword>
<dbReference type="AlphaFoldDB" id="A0A9Q3GNG2"/>
<protein>
    <submittedName>
        <fullName evidence="2">Uncharacterized protein</fullName>
    </submittedName>
</protein>
<evidence type="ECO:0000313" key="3">
    <source>
        <dbReference type="Proteomes" id="UP000765509"/>
    </source>
</evidence>
<evidence type="ECO:0000313" key="2">
    <source>
        <dbReference type="EMBL" id="MBW0473202.1"/>
    </source>
</evidence>
<organism evidence="2 3">
    <name type="scientific">Austropuccinia psidii MF-1</name>
    <dbReference type="NCBI Taxonomy" id="1389203"/>
    <lineage>
        <taxon>Eukaryota</taxon>
        <taxon>Fungi</taxon>
        <taxon>Dikarya</taxon>
        <taxon>Basidiomycota</taxon>
        <taxon>Pucciniomycotina</taxon>
        <taxon>Pucciniomycetes</taxon>
        <taxon>Pucciniales</taxon>
        <taxon>Sphaerophragmiaceae</taxon>
        <taxon>Austropuccinia</taxon>
    </lineage>
</organism>
<dbReference type="EMBL" id="AVOT02003326">
    <property type="protein sequence ID" value="MBW0473202.1"/>
    <property type="molecule type" value="Genomic_DNA"/>
</dbReference>
<feature type="region of interest" description="Disordered" evidence="1">
    <location>
        <begin position="69"/>
        <end position="94"/>
    </location>
</feature>
<name>A0A9Q3GNG2_9BASI</name>
<sequence>MCNKLGIKANKLKGLLAQETCWAPPTLDQTAFNQLITVAILSKGDEKPSSTFVSQVIINASQRVSKQAREPSPFVYHLSNPPEEPMHYSRPRSPYNAGRLFHQERCLDHQIT</sequence>
<accession>A0A9Q3GNG2</accession>
<dbReference type="Proteomes" id="UP000765509">
    <property type="component" value="Unassembled WGS sequence"/>
</dbReference>
<proteinExistence type="predicted"/>
<gene>
    <name evidence="2" type="ORF">O181_012917</name>
</gene>
<comment type="caution">
    <text evidence="2">The sequence shown here is derived from an EMBL/GenBank/DDBJ whole genome shotgun (WGS) entry which is preliminary data.</text>
</comment>